<dbReference type="AlphaFoldDB" id="G1WGB7"/>
<keyword evidence="4" id="KW-1185">Reference proteome</keyword>
<dbReference type="Pfam" id="PF26078">
    <property type="entry name" value="Baseplate_J_M"/>
    <property type="match status" value="1"/>
</dbReference>
<dbReference type="OrthoDB" id="9793802at2"/>
<dbReference type="eggNOG" id="COG3948">
    <property type="taxonomic scope" value="Bacteria"/>
</dbReference>
<dbReference type="Pfam" id="PF04865">
    <property type="entry name" value="Baseplate_J"/>
    <property type="match status" value="1"/>
</dbReference>
<evidence type="ECO:0000313" key="4">
    <source>
        <dbReference type="Proteomes" id="UP000004830"/>
    </source>
</evidence>
<evidence type="ECO:0000313" key="3">
    <source>
        <dbReference type="EMBL" id="EGX67368.1"/>
    </source>
</evidence>
<dbReference type="RefSeq" id="WP_009140416.1">
    <property type="nucleotide sequence ID" value="NZ_JH126467.1"/>
</dbReference>
<dbReference type="InterPro" id="IPR052726">
    <property type="entry name" value="Phage_Baseplate_Hub"/>
</dbReference>
<organism evidence="3 4">
    <name type="scientific">Collinsella tanakaei YIT 12063</name>
    <dbReference type="NCBI Taxonomy" id="742742"/>
    <lineage>
        <taxon>Bacteria</taxon>
        <taxon>Bacillati</taxon>
        <taxon>Actinomycetota</taxon>
        <taxon>Coriobacteriia</taxon>
        <taxon>Coriobacteriales</taxon>
        <taxon>Coriobacteriaceae</taxon>
        <taxon>Collinsella</taxon>
    </lineage>
</organism>
<dbReference type="GeneID" id="62758167"/>
<dbReference type="EMBL" id="ADLS01000006">
    <property type="protein sequence ID" value="EGX67368.1"/>
    <property type="molecule type" value="Genomic_DNA"/>
</dbReference>
<name>G1WGB7_9ACTN</name>
<proteinExistence type="predicted"/>
<protein>
    <submittedName>
        <fullName evidence="3">Baseplate J-like protein</fullName>
    </submittedName>
</protein>
<dbReference type="InterPro" id="IPR058531">
    <property type="entry name" value="Baseplate_J_M"/>
</dbReference>
<dbReference type="STRING" id="742742.HMPREF9452_00380"/>
<evidence type="ECO:0000259" key="2">
    <source>
        <dbReference type="Pfam" id="PF26078"/>
    </source>
</evidence>
<dbReference type="HOGENOM" id="CLU_046415_1_1_11"/>
<feature type="domain" description="Baseplate J-like central" evidence="2">
    <location>
        <begin position="292"/>
        <end position="343"/>
    </location>
</feature>
<feature type="domain" description="Baseplate protein J-like barrel" evidence="1">
    <location>
        <begin position="92"/>
        <end position="179"/>
    </location>
</feature>
<accession>G1WGB7</accession>
<gene>
    <name evidence="3" type="ORF">HMPREF9452_00380</name>
</gene>
<comment type="caution">
    <text evidence="3">The sequence shown here is derived from an EMBL/GenBank/DDBJ whole genome shotgun (WGS) entry which is preliminary data.</text>
</comment>
<dbReference type="PANTHER" id="PTHR35862">
    <property type="entry name" value="FELS-2 PROPHAGE PROTEIN"/>
    <property type="match status" value="1"/>
</dbReference>
<dbReference type="PATRIC" id="fig|742742.3.peg.365"/>
<dbReference type="PANTHER" id="PTHR35862:SF1">
    <property type="entry name" value="FELS-2 PROPHAGE PROTEIN"/>
    <property type="match status" value="1"/>
</dbReference>
<sequence length="444" mass="47741">MADEINLVDVDTSTIYSDVLVNLEQGVSEALYPGDERRIFGEALVAVLATYLAKANDASRQTFLRYARGKVLDALGERLGVERIAATPATTTLKFTLSAAQTGAITIPAMTRVTTDGTIYFRTTAACVINAGQLTGTAPAECETAGEVGNGILVGDVATLVDLQPYVKAVQNMTVTSGGDDGEPYTTDGDDRYRERIKLAPNRLSTAGPEQAYRYHAMSANADIVDVAVFSETYTDTKTCKPVNNHVYIGGDLLEPDELLTVNGRATDFTYVYADSLLDITLTGSLASQSTVEVAVQRRMDGRVKVVPLMEGGRQPDDDVVEQVANAVNDRTVRPMTDVVTVEKPTYVDYGIQLSYTTTVEDEATVVQAVEGAGGAIERYKSEQCEVLGRAINPDVLKTYVMQAGALRCDVKQPVHTAVGTTQVAHWNGTTKATHTVERTAGWS</sequence>
<evidence type="ECO:0000259" key="1">
    <source>
        <dbReference type="Pfam" id="PF04865"/>
    </source>
</evidence>
<dbReference type="InterPro" id="IPR006949">
    <property type="entry name" value="Barrel_Baseplate_J-like"/>
</dbReference>
<reference evidence="3 4" key="1">
    <citation type="submission" date="2011-06" db="EMBL/GenBank/DDBJ databases">
        <title>The Genome Sequence of Collinsella tanakaei YIT 12063.</title>
        <authorList>
            <consortium name="The Broad Institute Genome Sequencing Platform"/>
            <person name="Earl A."/>
            <person name="Ward D."/>
            <person name="Feldgarden M."/>
            <person name="Gevers D."/>
            <person name="Morotomi M."/>
            <person name="Young S.K."/>
            <person name="Zeng Q."/>
            <person name="Gargeya S."/>
            <person name="Fitzgerald M."/>
            <person name="Haas B."/>
            <person name="Abouelleil A."/>
            <person name="Alvarado L."/>
            <person name="Arachchi H.M."/>
            <person name="Berlin A."/>
            <person name="Brown A."/>
            <person name="Chapman S.B."/>
            <person name="Chen Z."/>
            <person name="Dunbar C."/>
            <person name="Freedman E."/>
            <person name="Gearin G."/>
            <person name="Gellesch M."/>
            <person name="Goldberg J."/>
            <person name="Griggs A."/>
            <person name="Gujja S."/>
            <person name="Heiman D."/>
            <person name="Howarth C."/>
            <person name="Larson L."/>
            <person name="Lui A."/>
            <person name="MacDonald P.J.P."/>
            <person name="Mehta T."/>
            <person name="Montmayeur A."/>
            <person name="Murphy C."/>
            <person name="Neiman D."/>
            <person name="Pearson M."/>
            <person name="Priest M."/>
            <person name="Roberts A."/>
            <person name="Saif S."/>
            <person name="Shea T."/>
            <person name="Shenoy N."/>
            <person name="Sisk P."/>
            <person name="Stolte C."/>
            <person name="Sykes S."/>
            <person name="Wortman J."/>
            <person name="Nusbaum C."/>
            <person name="Birren B."/>
        </authorList>
    </citation>
    <scope>NUCLEOTIDE SEQUENCE [LARGE SCALE GENOMIC DNA]</scope>
    <source>
        <strain evidence="3 4">YIT 12063</strain>
    </source>
</reference>
<dbReference type="Proteomes" id="UP000004830">
    <property type="component" value="Unassembled WGS sequence"/>
</dbReference>